<evidence type="ECO:0000313" key="3">
    <source>
        <dbReference type="Proteomes" id="UP001461960"/>
    </source>
</evidence>
<evidence type="ECO:0000313" key="2">
    <source>
        <dbReference type="EMBL" id="MEN2751661.1"/>
    </source>
</evidence>
<name>A0ABU9X8E2_9GAMM</name>
<gene>
    <name evidence="2" type="ORF">AAIR29_08445</name>
</gene>
<organism evidence="2 3">
    <name type="scientific">Psychrobacter saeujeotis</name>
    <dbReference type="NCBI Taxonomy" id="3143436"/>
    <lineage>
        <taxon>Bacteria</taxon>
        <taxon>Pseudomonadati</taxon>
        <taxon>Pseudomonadota</taxon>
        <taxon>Gammaproteobacteria</taxon>
        <taxon>Moraxellales</taxon>
        <taxon>Moraxellaceae</taxon>
        <taxon>Psychrobacter</taxon>
    </lineage>
</organism>
<dbReference type="RefSeq" id="WP_299218924.1">
    <property type="nucleotide sequence ID" value="NZ_JBDGHN010000005.1"/>
</dbReference>
<evidence type="ECO:0000259" key="1">
    <source>
        <dbReference type="Pfam" id="PF22557"/>
    </source>
</evidence>
<feature type="domain" description="Dual OB-containing" evidence="1">
    <location>
        <begin position="4"/>
        <end position="211"/>
    </location>
</feature>
<reference evidence="2 3" key="1">
    <citation type="submission" date="2024-05" db="EMBL/GenBank/DDBJ databases">
        <authorList>
            <person name="Kim H.-Y."/>
            <person name="Kim E."/>
            <person name="Cai Y."/>
            <person name="Yang S.-M."/>
            <person name="Lee W."/>
        </authorList>
    </citation>
    <scope>NUCLEOTIDE SEQUENCE [LARGE SCALE GENOMIC DNA]</scope>
    <source>
        <strain evidence="2 3">FBL11</strain>
    </source>
</reference>
<dbReference type="EMBL" id="JBDGHN010000005">
    <property type="protein sequence ID" value="MEN2751661.1"/>
    <property type="molecule type" value="Genomic_DNA"/>
</dbReference>
<dbReference type="Proteomes" id="UP001461960">
    <property type="component" value="Unassembled WGS sequence"/>
</dbReference>
<protein>
    <recommendedName>
        <fullName evidence="1">Dual OB-containing domain-containing protein</fullName>
    </recommendedName>
</protein>
<dbReference type="InterPro" id="IPR054335">
    <property type="entry name" value="DuOB_dom"/>
</dbReference>
<sequence>MNNTIVILANSVKNRAHCVAGKCIRTKQWIRPVGDVNGCALNNSQIQVTNPKFRGSYNVKPLQKINMRFLGETPLINQPENRMIDNTWTWTQSYYIHPFQLNSYLDSPEDLWGTGDNLPYSQIQNGQIIIANSLYLVKVSNLKLYYDESYGKRRRKATFFYKGIEYTLSVTDPNFDKIINSSEDYSESILCISLGEPWEQNNCCYKLIATIFAE</sequence>
<accession>A0ABU9X8E2</accession>
<keyword evidence="3" id="KW-1185">Reference proteome</keyword>
<dbReference type="Pfam" id="PF22557">
    <property type="entry name" value="DuOB"/>
    <property type="match status" value="1"/>
</dbReference>
<proteinExistence type="predicted"/>
<comment type="caution">
    <text evidence="2">The sequence shown here is derived from an EMBL/GenBank/DDBJ whole genome shotgun (WGS) entry which is preliminary data.</text>
</comment>